<dbReference type="EMBL" id="FORA01000001">
    <property type="protein sequence ID" value="SFI33756.1"/>
    <property type="molecule type" value="Genomic_DNA"/>
</dbReference>
<dbReference type="STRING" id="390807.SAMN04488095_0550"/>
<organism evidence="1 2">
    <name type="scientific">Jannaschia pohangensis</name>
    <dbReference type="NCBI Taxonomy" id="390807"/>
    <lineage>
        <taxon>Bacteria</taxon>
        <taxon>Pseudomonadati</taxon>
        <taxon>Pseudomonadota</taxon>
        <taxon>Alphaproteobacteria</taxon>
        <taxon>Rhodobacterales</taxon>
        <taxon>Roseobacteraceae</taxon>
        <taxon>Jannaschia</taxon>
    </lineage>
</organism>
<dbReference type="Proteomes" id="UP000199110">
    <property type="component" value="Unassembled WGS sequence"/>
</dbReference>
<protein>
    <recommendedName>
        <fullName evidence="3">Aspartate/glutamate racemase family protein</fullName>
    </recommendedName>
</protein>
<gene>
    <name evidence="1" type="ORF">SAMN04488095_0550</name>
</gene>
<reference evidence="1 2" key="1">
    <citation type="submission" date="2016-10" db="EMBL/GenBank/DDBJ databases">
        <authorList>
            <person name="de Groot N.N."/>
        </authorList>
    </citation>
    <scope>NUCLEOTIDE SEQUENCE [LARGE SCALE GENOMIC DNA]</scope>
    <source>
        <strain evidence="1 2">DSM 19073</strain>
    </source>
</reference>
<name>A0A1I3HDD8_9RHOB</name>
<proteinExistence type="predicted"/>
<dbReference type="AlphaFoldDB" id="A0A1I3HDD8"/>
<dbReference type="RefSeq" id="WP_092776876.1">
    <property type="nucleotide sequence ID" value="NZ_FORA01000001.1"/>
</dbReference>
<evidence type="ECO:0000313" key="2">
    <source>
        <dbReference type="Proteomes" id="UP000199110"/>
    </source>
</evidence>
<sequence length="228" mass="24636">MRPAITVLQLDTGFPRIPGDVACPDTYLGAAELLIVPGATVRRIVSDRPDLIDIAPFEAALARARGEVIATSCGFLSYWQDHLARRTKMPVIASALTALPRLARDHAPGEILILTFDAARLNRLHLGAQGDHMAGLVGLPPQMHLRQVIEDNRATLDPNLATRELVDFVTGCQRPGHRHILLECTNLPPYAAALQRATGLPVSSILTEVEAMRPGTVAPKYLPGRVAS</sequence>
<evidence type="ECO:0008006" key="3">
    <source>
        <dbReference type="Google" id="ProtNLM"/>
    </source>
</evidence>
<evidence type="ECO:0000313" key="1">
    <source>
        <dbReference type="EMBL" id="SFI33756.1"/>
    </source>
</evidence>
<dbReference type="OrthoDB" id="5465390at2"/>
<keyword evidence="2" id="KW-1185">Reference proteome</keyword>
<accession>A0A1I3HDD8</accession>